<proteinExistence type="predicted"/>
<name>A0AC58N789_CASCN</name>
<accession>A0AC58N789</accession>
<keyword evidence="1" id="KW-1185">Reference proteome</keyword>
<sequence length="214" mass="24115">MPSGAGERWDQVFQKERPSKNTPCLHSNARRRKKKEAWTGWPLWIEKQVEKMLPRCRVWGEPSSRNPRVERRTAKPGAWPCEPEDRAAGAAWACLGLFRARLLPLVTADRGHLQMLGEPGSHTREQERPGSCATRSLRQSARDEPRDSGMRGILCWNQQVIQSFGFLSHRMCKPSCLPGAGDLHGRLGPHDRVLMCCPGWSQTPGLKGSSCQNR</sequence>
<dbReference type="Proteomes" id="UP001732720">
    <property type="component" value="Chromosome 7"/>
</dbReference>
<evidence type="ECO:0000313" key="1">
    <source>
        <dbReference type="Proteomes" id="UP001732720"/>
    </source>
</evidence>
<organism evidence="1 2">
    <name type="scientific">Castor canadensis</name>
    <name type="common">American beaver</name>
    <dbReference type="NCBI Taxonomy" id="51338"/>
    <lineage>
        <taxon>Eukaryota</taxon>
        <taxon>Metazoa</taxon>
        <taxon>Chordata</taxon>
        <taxon>Craniata</taxon>
        <taxon>Vertebrata</taxon>
        <taxon>Euteleostomi</taxon>
        <taxon>Mammalia</taxon>
        <taxon>Eutheria</taxon>
        <taxon>Euarchontoglires</taxon>
        <taxon>Glires</taxon>
        <taxon>Rodentia</taxon>
        <taxon>Castorimorpha</taxon>
        <taxon>Castoridae</taxon>
        <taxon>Castor</taxon>
    </lineage>
</organism>
<gene>
    <name evidence="2" type="primary">LOC141425043</name>
</gene>
<evidence type="ECO:0000313" key="2">
    <source>
        <dbReference type="RefSeq" id="XP_073937527.1"/>
    </source>
</evidence>
<protein>
    <submittedName>
        <fullName evidence="2">Uncharacterized protein</fullName>
    </submittedName>
</protein>
<dbReference type="RefSeq" id="XP_073937527.1">
    <property type="nucleotide sequence ID" value="XM_074081426.1"/>
</dbReference>
<reference evidence="2" key="1">
    <citation type="submission" date="2025-08" db="UniProtKB">
        <authorList>
            <consortium name="RefSeq"/>
        </authorList>
    </citation>
    <scope>IDENTIFICATION</scope>
</reference>